<evidence type="ECO:0000313" key="3">
    <source>
        <dbReference type="Proteomes" id="UP001177080"/>
    </source>
</evidence>
<sequence length="209" mass="22310">MLDVALIERCADPSLTPAIVEQFVAAAGSADPLAITVKSGGRLVLVSRPQSPEAALEIMRQHVGKASVRVGLTQYPAGVGITDIAELDTALVDPCENLKRGTALFGKISRIVTKWYGSPTSKEVIPQMFEDAVYAWRTGEFEGTKVFQVEDPGGATFVSGKPLSKRQTEEDSQEVDAKPGEEDSVQPPVAVTEVGAAEMRIDLSRIGGR</sequence>
<comment type="caution">
    <text evidence="2">The sequence shown here is derived from an EMBL/GenBank/DDBJ whole genome shotgun (WGS) entry which is preliminary data.</text>
</comment>
<proteinExistence type="predicted"/>
<dbReference type="Pfam" id="PF06871">
    <property type="entry name" value="TraH_2"/>
    <property type="match status" value="1"/>
</dbReference>
<feature type="region of interest" description="Disordered" evidence="1">
    <location>
        <begin position="157"/>
        <end position="192"/>
    </location>
</feature>
<accession>A0ABT8XLJ8</accession>
<evidence type="ECO:0000313" key="2">
    <source>
        <dbReference type="EMBL" id="MDO6124615.1"/>
    </source>
</evidence>
<keyword evidence="3" id="KW-1185">Reference proteome</keyword>
<reference evidence="2" key="1">
    <citation type="submission" date="2022-04" db="EMBL/GenBank/DDBJ databases">
        <title>Shinella lacus sp. nov., a novel member of the genus Shinella from water.</title>
        <authorList>
            <person name="Deng Y."/>
        </authorList>
    </citation>
    <scope>NUCLEOTIDE SEQUENCE</scope>
    <source>
        <strain evidence="2">JCM 31239</strain>
    </source>
</reference>
<dbReference type="InterPro" id="IPR010680">
    <property type="entry name" value="TraH_2"/>
</dbReference>
<dbReference type="NCBIfam" id="NF010417">
    <property type="entry name" value="PRK13843.1"/>
    <property type="match status" value="1"/>
</dbReference>
<name>A0ABT8XLJ8_9HYPH</name>
<dbReference type="RefSeq" id="WP_244763935.1">
    <property type="nucleotide sequence ID" value="NZ_JALJCJ010000010.1"/>
</dbReference>
<dbReference type="Proteomes" id="UP001177080">
    <property type="component" value="Unassembled WGS sequence"/>
</dbReference>
<evidence type="ECO:0000256" key="1">
    <source>
        <dbReference type="SAM" id="MobiDB-lite"/>
    </source>
</evidence>
<organism evidence="2 3">
    <name type="scientific">Shinella curvata</name>
    <dbReference type="NCBI Taxonomy" id="1817964"/>
    <lineage>
        <taxon>Bacteria</taxon>
        <taxon>Pseudomonadati</taxon>
        <taxon>Pseudomonadota</taxon>
        <taxon>Alphaproteobacteria</taxon>
        <taxon>Hyphomicrobiales</taxon>
        <taxon>Rhizobiaceae</taxon>
        <taxon>Shinella</taxon>
    </lineage>
</organism>
<dbReference type="EMBL" id="WHSC02000014">
    <property type="protein sequence ID" value="MDO6124615.1"/>
    <property type="molecule type" value="Genomic_DNA"/>
</dbReference>
<gene>
    <name evidence="2" type="ORF">GB928_025870</name>
</gene>
<protein>
    <submittedName>
        <fullName evidence="2">TraH family protein</fullName>
    </submittedName>
</protein>